<accession>A0A167L8A5</accession>
<feature type="compositionally biased region" description="Polar residues" evidence="5">
    <location>
        <begin position="493"/>
        <end position="502"/>
    </location>
</feature>
<organism evidence="7 8">
    <name type="scientific">Calocera viscosa (strain TUFC12733)</name>
    <dbReference type="NCBI Taxonomy" id="1330018"/>
    <lineage>
        <taxon>Eukaryota</taxon>
        <taxon>Fungi</taxon>
        <taxon>Dikarya</taxon>
        <taxon>Basidiomycota</taxon>
        <taxon>Agaricomycotina</taxon>
        <taxon>Dacrymycetes</taxon>
        <taxon>Dacrymycetales</taxon>
        <taxon>Dacrymycetaceae</taxon>
        <taxon>Calocera</taxon>
    </lineage>
</organism>
<evidence type="ECO:0000256" key="5">
    <source>
        <dbReference type="SAM" id="MobiDB-lite"/>
    </source>
</evidence>
<dbReference type="OrthoDB" id="2576334at2759"/>
<dbReference type="PANTHER" id="PTHR15549:SF6">
    <property type="entry name" value="MID2 DOMAIN-CONTAINING PROTEIN"/>
    <property type="match status" value="1"/>
</dbReference>
<dbReference type="Gene3D" id="2.60.120.260">
    <property type="entry name" value="Galactose-binding domain-like"/>
    <property type="match status" value="1"/>
</dbReference>
<name>A0A167L8A5_CALVF</name>
<dbReference type="PANTHER" id="PTHR15549">
    <property type="entry name" value="PAIRED IMMUNOGLOBULIN-LIKE TYPE 2 RECEPTOR"/>
    <property type="match status" value="1"/>
</dbReference>
<comment type="subcellular location">
    <subcellularLocation>
        <location evidence="1">Membrane</location>
        <topology evidence="1">Single-pass membrane protein</topology>
    </subcellularLocation>
</comment>
<feature type="compositionally biased region" description="Low complexity" evidence="5">
    <location>
        <begin position="303"/>
        <end position="317"/>
    </location>
</feature>
<reference evidence="7 8" key="1">
    <citation type="journal article" date="2016" name="Mol. Biol. Evol.">
        <title>Comparative Genomics of Early-Diverging Mushroom-Forming Fungi Provides Insights into the Origins of Lignocellulose Decay Capabilities.</title>
        <authorList>
            <person name="Nagy L.G."/>
            <person name="Riley R."/>
            <person name="Tritt A."/>
            <person name="Adam C."/>
            <person name="Daum C."/>
            <person name="Floudas D."/>
            <person name="Sun H."/>
            <person name="Yadav J.S."/>
            <person name="Pangilinan J."/>
            <person name="Larsson K.H."/>
            <person name="Matsuura K."/>
            <person name="Barry K."/>
            <person name="Labutti K."/>
            <person name="Kuo R."/>
            <person name="Ohm R.A."/>
            <person name="Bhattacharya S.S."/>
            <person name="Shirouzu T."/>
            <person name="Yoshinaga Y."/>
            <person name="Martin F.M."/>
            <person name="Grigoriev I.V."/>
            <person name="Hibbett D.S."/>
        </authorList>
    </citation>
    <scope>NUCLEOTIDE SEQUENCE [LARGE SCALE GENOMIC DNA]</scope>
    <source>
        <strain evidence="7 8">TUFC12733</strain>
    </source>
</reference>
<dbReference type="AlphaFoldDB" id="A0A167L8A5"/>
<evidence type="ECO:0000256" key="4">
    <source>
        <dbReference type="ARBA" id="ARBA00023136"/>
    </source>
</evidence>
<dbReference type="GO" id="GO:0016020">
    <property type="term" value="C:membrane"/>
    <property type="evidence" value="ECO:0007669"/>
    <property type="project" value="UniProtKB-SubCell"/>
</dbReference>
<sequence>MTSIQPYNITIGEQSPLYTYLPQRDGLATSGWNDSYTGSTAYVLGGVGDGTPYRTTEVPVSTYTNGFSASLISLTFQGAPTQQADANADPVCSQWGGTTIAFAVDLPDSSNIAVLEFDPQVKISNFGGFRFFGSVVSVSIGPAGTKANAPLIIDDRGFGWDYSPANEWTVETDPGAINGSYSETCSYSAQDTAIATYTTSNASALYVVGMIRPDIAYYSVQMNDGEPTIYNAYNSWTTEQQVLFMASGLDPTQQYTIQLQNYAAGYTTPPIGINCLRVDAVYVIEGVLPGNSSTMTSNPSIPSDTSLSSGASSSGSHSSTPVGVIVGGVIGGLAVLAAFILALLFFLWLRRTHRSQVVDLLAGKPDEPSAPALGPETLPIPYFNDNAELSAQPSNTSLPRMSFNGDASVAQTSLSDATAPQANWIGREKSLSAAYSFHSSGILATPFIPPSSSLFSSTTLSPSVEATSVIGDPVHPSVSPGEIDNTTPPQPPLSSQGHSTELPTYDSIHRESGPPQ</sequence>
<keyword evidence="3 6" id="KW-1133">Transmembrane helix</keyword>
<dbReference type="GO" id="GO:0071944">
    <property type="term" value="C:cell periphery"/>
    <property type="evidence" value="ECO:0007669"/>
    <property type="project" value="UniProtKB-ARBA"/>
</dbReference>
<feature type="compositionally biased region" description="Polar residues" evidence="5">
    <location>
        <begin position="293"/>
        <end position="302"/>
    </location>
</feature>
<feature type="region of interest" description="Disordered" evidence="5">
    <location>
        <begin position="468"/>
        <end position="516"/>
    </location>
</feature>
<keyword evidence="2 6" id="KW-0812">Transmembrane</keyword>
<protein>
    <submittedName>
        <fullName evidence="7">Uncharacterized protein</fullName>
    </submittedName>
</protein>
<dbReference type="Proteomes" id="UP000076738">
    <property type="component" value="Unassembled WGS sequence"/>
</dbReference>
<keyword evidence="8" id="KW-1185">Reference proteome</keyword>
<proteinExistence type="predicted"/>
<keyword evidence="4 6" id="KW-0472">Membrane</keyword>
<feature type="transmembrane region" description="Helical" evidence="6">
    <location>
        <begin position="322"/>
        <end position="349"/>
    </location>
</feature>
<feature type="compositionally biased region" description="Basic and acidic residues" evidence="5">
    <location>
        <begin position="507"/>
        <end position="516"/>
    </location>
</feature>
<gene>
    <name evidence="7" type="ORF">CALVIDRAFT_599217</name>
</gene>
<evidence type="ECO:0000256" key="6">
    <source>
        <dbReference type="SAM" id="Phobius"/>
    </source>
</evidence>
<dbReference type="STRING" id="1330018.A0A167L8A5"/>
<evidence type="ECO:0000256" key="3">
    <source>
        <dbReference type="ARBA" id="ARBA00022989"/>
    </source>
</evidence>
<dbReference type="EMBL" id="KV417289">
    <property type="protein sequence ID" value="KZO95433.1"/>
    <property type="molecule type" value="Genomic_DNA"/>
</dbReference>
<feature type="region of interest" description="Disordered" evidence="5">
    <location>
        <begin position="293"/>
        <end position="317"/>
    </location>
</feature>
<evidence type="ECO:0000313" key="8">
    <source>
        <dbReference type="Proteomes" id="UP000076738"/>
    </source>
</evidence>
<evidence type="ECO:0000256" key="2">
    <source>
        <dbReference type="ARBA" id="ARBA00022692"/>
    </source>
</evidence>
<evidence type="ECO:0000256" key="1">
    <source>
        <dbReference type="ARBA" id="ARBA00004167"/>
    </source>
</evidence>
<evidence type="ECO:0000313" key="7">
    <source>
        <dbReference type="EMBL" id="KZO95433.1"/>
    </source>
</evidence>
<dbReference type="InterPro" id="IPR051694">
    <property type="entry name" value="Immunoregulatory_rcpt-like"/>
</dbReference>